<comment type="caution">
    <text evidence="1">The sequence shown here is derived from an EMBL/GenBank/DDBJ whole genome shotgun (WGS) entry which is preliminary data.</text>
</comment>
<dbReference type="EMBL" id="JAHLQK010000006">
    <property type="protein sequence ID" value="MBU5677784.1"/>
    <property type="molecule type" value="Genomic_DNA"/>
</dbReference>
<evidence type="ECO:0000313" key="1">
    <source>
        <dbReference type="EMBL" id="MBU5677784.1"/>
    </source>
</evidence>
<keyword evidence="2" id="KW-1185">Reference proteome</keyword>
<evidence type="ECO:0000313" key="2">
    <source>
        <dbReference type="Proteomes" id="UP000779508"/>
    </source>
</evidence>
<dbReference type="RefSeq" id="WP_216418789.1">
    <property type="nucleotide sequence ID" value="NZ_JAHLQK010000006.1"/>
</dbReference>
<proteinExistence type="predicted"/>
<sequence>MARIWKDRAVEHPRRYKDQNGNILILTPDPGEIMEVGTPVNAANLNGIENDIQNITEVINNSDLNELRGYGRYSFVPLLNDLVVTDKFFINSNTNKAYALRDVVTNGGLTAHSLSLSTQAIASKFTPQIDFEEKHLVVRINAKRTSIGTPLFRIYKANNGVPGELIGSYTSAYSEGGLDTTYKVITYFIPLTQKLNANEEYFLVIFNRYQDGTSPLEISFSPSSIGRPAQNYLYSTNWTTNQSNVTWTNFDNRSLDFDLPQLYKGSVGEKHILEQVIQVPDLYSWGNIKWGISTKDAEVLIQILDTNNNLLKESYSIDGIDLSDIDATDYPKLKFRIEVIKGETAKYTMINPAVTFKTVNTQLYVIEGSYRGNGSYSQVITLTDYNIKIELVVIRPGSETKIVSMQRYGSKGFTVYDNDGDNTNSNSYPFKVFYRR</sequence>
<reference evidence="1 2" key="1">
    <citation type="submission" date="2021-06" db="EMBL/GenBank/DDBJ databases">
        <authorList>
            <person name="Sun Q."/>
            <person name="Li D."/>
        </authorList>
    </citation>
    <scope>NUCLEOTIDE SEQUENCE [LARGE SCALE GENOMIC DNA]</scope>
    <source>
        <strain evidence="1 2">MSJ-5</strain>
    </source>
</reference>
<name>A0ABS6G5M5_9FIRM</name>
<dbReference type="Proteomes" id="UP000779508">
    <property type="component" value="Unassembled WGS sequence"/>
</dbReference>
<protein>
    <submittedName>
        <fullName evidence="1">Uncharacterized protein</fullName>
    </submittedName>
</protein>
<accession>A0ABS6G5M5</accession>
<organism evidence="1 2">
    <name type="scientific">Alkaliphilus flagellatus</name>
    <dbReference type="NCBI Taxonomy" id="2841507"/>
    <lineage>
        <taxon>Bacteria</taxon>
        <taxon>Bacillati</taxon>
        <taxon>Bacillota</taxon>
        <taxon>Clostridia</taxon>
        <taxon>Peptostreptococcales</taxon>
        <taxon>Natronincolaceae</taxon>
        <taxon>Alkaliphilus</taxon>
    </lineage>
</organism>
<gene>
    <name evidence="1" type="ORF">KQI88_15300</name>
</gene>